<dbReference type="PANTHER" id="PTHR28032">
    <property type="entry name" value="FI02826P"/>
    <property type="match status" value="1"/>
</dbReference>
<dbReference type="InterPro" id="IPR038422">
    <property type="entry name" value="Cut8/Sts1_sf"/>
</dbReference>
<keyword evidence="3" id="KW-0539">Nucleus</keyword>
<evidence type="ECO:0000313" key="6">
    <source>
        <dbReference type="RefSeq" id="XP_015594112.1"/>
    </source>
</evidence>
<comment type="similarity">
    <text evidence="2">Belongs to the cut8/STS1 family.</text>
</comment>
<reference evidence="6" key="1">
    <citation type="submission" date="2025-08" db="UniProtKB">
        <authorList>
            <consortium name="RefSeq"/>
        </authorList>
    </citation>
    <scope>IDENTIFICATION</scope>
</reference>
<feature type="region of interest" description="Disordered" evidence="4">
    <location>
        <begin position="129"/>
        <end position="153"/>
    </location>
</feature>
<dbReference type="Proteomes" id="UP000694920">
    <property type="component" value="Unplaced"/>
</dbReference>
<keyword evidence="5" id="KW-1185">Reference proteome</keyword>
<evidence type="ECO:0000256" key="2">
    <source>
        <dbReference type="ARBA" id="ARBA00006199"/>
    </source>
</evidence>
<dbReference type="GO" id="GO:0031144">
    <property type="term" value="P:proteasome localization"/>
    <property type="evidence" value="ECO:0007669"/>
    <property type="project" value="InterPro"/>
</dbReference>
<organism evidence="5 6">
    <name type="scientific">Cephus cinctus</name>
    <name type="common">Wheat stem sawfly</name>
    <dbReference type="NCBI Taxonomy" id="211228"/>
    <lineage>
        <taxon>Eukaryota</taxon>
        <taxon>Metazoa</taxon>
        <taxon>Ecdysozoa</taxon>
        <taxon>Arthropoda</taxon>
        <taxon>Hexapoda</taxon>
        <taxon>Insecta</taxon>
        <taxon>Pterygota</taxon>
        <taxon>Neoptera</taxon>
        <taxon>Endopterygota</taxon>
        <taxon>Hymenoptera</taxon>
        <taxon>Cephoidea</taxon>
        <taxon>Cephidae</taxon>
        <taxon>Cephus</taxon>
    </lineage>
</organism>
<feature type="compositionally biased region" description="Polar residues" evidence="4">
    <location>
        <begin position="142"/>
        <end position="153"/>
    </location>
</feature>
<gene>
    <name evidence="6" type="primary">LOC107267215</name>
</gene>
<dbReference type="InterPro" id="IPR013868">
    <property type="entry name" value="Cut8/Sts1_fam"/>
</dbReference>
<sequence length="387" mass="44275">MILLPTEKHLRKKTVNETDRSRAFFQPMRILLDTMNTPTRDFLRRPDVPRRRSNRQALAVIPDRTSITVSPGETLPGEMNAMDNLANSRYSIDSWSPAPSPDELVIQKRGRRRRTIVWSPDLDARKRDSLFSLSSRDRTPVKSPSKTSMTLRSTPRKRLLLGDINEPQLTTPEKKKKQPIDQEKLIESNGIQKQFNGSLMNGLRGLSHDQLVKMIMDLVTIQEDGKLPAVQKLHDFLLKKMPVADIQPLRERLSTLRQNIYASLVSSNMDESAYSRSYIHLDVFQKAVIEQGSRLVESQHWTSVMQYVFAAWNITKDLPEWERQGLDNTRRNCFKALSGFCSQALKNGSFGPSTLEAFAKKLETMQGDCEDVKFCSQLLREAQASEK</sequence>
<comment type="subcellular location">
    <subcellularLocation>
        <location evidence="1">Nucleus</location>
    </subcellularLocation>
</comment>
<dbReference type="GO" id="GO:0071630">
    <property type="term" value="P:nuclear protein quality control by the ubiquitin-proteasome system"/>
    <property type="evidence" value="ECO:0007669"/>
    <property type="project" value="InterPro"/>
</dbReference>
<dbReference type="AlphaFoldDB" id="A0AAJ7FIZ5"/>
<evidence type="ECO:0000256" key="1">
    <source>
        <dbReference type="ARBA" id="ARBA00004123"/>
    </source>
</evidence>
<dbReference type="Pfam" id="PF08559">
    <property type="entry name" value="Cut8"/>
    <property type="match status" value="1"/>
</dbReference>
<protein>
    <submittedName>
        <fullName evidence="6">Uncharacterized protein LOC107267215 isoform X1</fullName>
    </submittedName>
</protein>
<dbReference type="GeneID" id="107267215"/>
<dbReference type="KEGG" id="ccin:107267215"/>
<evidence type="ECO:0000256" key="3">
    <source>
        <dbReference type="ARBA" id="ARBA00023242"/>
    </source>
</evidence>
<accession>A0AAJ7FIZ5</accession>
<evidence type="ECO:0000256" key="4">
    <source>
        <dbReference type="SAM" id="MobiDB-lite"/>
    </source>
</evidence>
<dbReference type="GO" id="GO:0070628">
    <property type="term" value="F:proteasome binding"/>
    <property type="evidence" value="ECO:0007669"/>
    <property type="project" value="TreeGrafter"/>
</dbReference>
<evidence type="ECO:0000313" key="5">
    <source>
        <dbReference type="Proteomes" id="UP000694920"/>
    </source>
</evidence>
<name>A0AAJ7FIZ5_CEPCN</name>
<dbReference type="PANTHER" id="PTHR28032:SF1">
    <property type="entry name" value="FI02826P"/>
    <property type="match status" value="1"/>
</dbReference>
<dbReference type="Gene3D" id="1.20.58.1590">
    <property type="entry name" value="Tethering factor for nuclear proteasome Cut8/Sts1"/>
    <property type="match status" value="1"/>
</dbReference>
<proteinExistence type="inferred from homology"/>
<dbReference type="GO" id="GO:0031965">
    <property type="term" value="C:nuclear membrane"/>
    <property type="evidence" value="ECO:0007669"/>
    <property type="project" value="TreeGrafter"/>
</dbReference>
<feature type="compositionally biased region" description="Basic and acidic residues" evidence="4">
    <location>
        <begin position="129"/>
        <end position="140"/>
    </location>
</feature>
<dbReference type="RefSeq" id="XP_015594112.1">
    <property type="nucleotide sequence ID" value="XM_015738626.2"/>
</dbReference>